<dbReference type="OrthoDB" id="5239553at2759"/>
<feature type="transmembrane region" description="Helical" evidence="2">
    <location>
        <begin position="90"/>
        <end position="107"/>
    </location>
</feature>
<proteinExistence type="predicted"/>
<feature type="transmembrane region" description="Helical" evidence="2">
    <location>
        <begin position="119"/>
        <end position="137"/>
    </location>
</feature>
<dbReference type="AlphaFoldDB" id="A0A6A6X152"/>
<sequence length="168" mass="18863">MPSPQVRPLDEQILRTAGLFQALAAFPIAFFLGSCAWFALFDTYSQGYFYYFFADSMTALMAAGIIFVVIVQRKVVATKLLTLQFEAGKTVLATGLWVWLMLDSALGRWSRERVPRATMASILLVLFFYPVLGYAIVQWKVGDEEDRSVVSEERAERGESEQTPLLSG</sequence>
<dbReference type="EMBL" id="MU002107">
    <property type="protein sequence ID" value="KAF2789883.1"/>
    <property type="molecule type" value="Genomic_DNA"/>
</dbReference>
<keyword evidence="2" id="KW-0812">Transmembrane</keyword>
<keyword evidence="4" id="KW-1185">Reference proteome</keyword>
<evidence type="ECO:0000256" key="2">
    <source>
        <dbReference type="SAM" id="Phobius"/>
    </source>
</evidence>
<accession>A0A6A6X152</accession>
<organism evidence="3 4">
    <name type="scientific">Melanomma pulvis-pyrius CBS 109.77</name>
    <dbReference type="NCBI Taxonomy" id="1314802"/>
    <lineage>
        <taxon>Eukaryota</taxon>
        <taxon>Fungi</taxon>
        <taxon>Dikarya</taxon>
        <taxon>Ascomycota</taxon>
        <taxon>Pezizomycotina</taxon>
        <taxon>Dothideomycetes</taxon>
        <taxon>Pleosporomycetidae</taxon>
        <taxon>Pleosporales</taxon>
        <taxon>Melanommataceae</taxon>
        <taxon>Melanomma</taxon>
    </lineage>
</organism>
<protein>
    <recommendedName>
        <fullName evidence="5">MARVEL domain-containing protein</fullName>
    </recommendedName>
</protein>
<dbReference type="Proteomes" id="UP000799757">
    <property type="component" value="Unassembled WGS sequence"/>
</dbReference>
<evidence type="ECO:0000256" key="1">
    <source>
        <dbReference type="SAM" id="MobiDB-lite"/>
    </source>
</evidence>
<evidence type="ECO:0008006" key="5">
    <source>
        <dbReference type="Google" id="ProtNLM"/>
    </source>
</evidence>
<feature type="region of interest" description="Disordered" evidence="1">
    <location>
        <begin position="146"/>
        <end position="168"/>
    </location>
</feature>
<dbReference type="PROSITE" id="PS51257">
    <property type="entry name" value="PROKAR_LIPOPROTEIN"/>
    <property type="match status" value="1"/>
</dbReference>
<feature type="transmembrane region" description="Helical" evidence="2">
    <location>
        <begin position="48"/>
        <end position="70"/>
    </location>
</feature>
<gene>
    <name evidence="3" type="ORF">K505DRAFT_365216</name>
</gene>
<feature type="compositionally biased region" description="Basic and acidic residues" evidence="1">
    <location>
        <begin position="147"/>
        <end position="160"/>
    </location>
</feature>
<evidence type="ECO:0000313" key="3">
    <source>
        <dbReference type="EMBL" id="KAF2789883.1"/>
    </source>
</evidence>
<keyword evidence="2" id="KW-0472">Membrane</keyword>
<reference evidence="3" key="1">
    <citation type="journal article" date="2020" name="Stud. Mycol.">
        <title>101 Dothideomycetes genomes: a test case for predicting lifestyles and emergence of pathogens.</title>
        <authorList>
            <person name="Haridas S."/>
            <person name="Albert R."/>
            <person name="Binder M."/>
            <person name="Bloem J."/>
            <person name="Labutti K."/>
            <person name="Salamov A."/>
            <person name="Andreopoulos B."/>
            <person name="Baker S."/>
            <person name="Barry K."/>
            <person name="Bills G."/>
            <person name="Bluhm B."/>
            <person name="Cannon C."/>
            <person name="Castanera R."/>
            <person name="Culley D."/>
            <person name="Daum C."/>
            <person name="Ezra D."/>
            <person name="Gonzalez J."/>
            <person name="Henrissat B."/>
            <person name="Kuo A."/>
            <person name="Liang C."/>
            <person name="Lipzen A."/>
            <person name="Lutzoni F."/>
            <person name="Magnuson J."/>
            <person name="Mondo S."/>
            <person name="Nolan M."/>
            <person name="Ohm R."/>
            <person name="Pangilinan J."/>
            <person name="Park H.-J."/>
            <person name="Ramirez L."/>
            <person name="Alfaro M."/>
            <person name="Sun H."/>
            <person name="Tritt A."/>
            <person name="Yoshinaga Y."/>
            <person name="Zwiers L.-H."/>
            <person name="Turgeon B."/>
            <person name="Goodwin S."/>
            <person name="Spatafora J."/>
            <person name="Crous P."/>
            <person name="Grigoriev I."/>
        </authorList>
    </citation>
    <scope>NUCLEOTIDE SEQUENCE</scope>
    <source>
        <strain evidence="3">CBS 109.77</strain>
    </source>
</reference>
<name>A0A6A6X152_9PLEO</name>
<feature type="transmembrane region" description="Helical" evidence="2">
    <location>
        <begin position="20"/>
        <end position="41"/>
    </location>
</feature>
<evidence type="ECO:0000313" key="4">
    <source>
        <dbReference type="Proteomes" id="UP000799757"/>
    </source>
</evidence>
<keyword evidence="2" id="KW-1133">Transmembrane helix</keyword>